<keyword evidence="1" id="KW-0732">Signal</keyword>
<dbReference type="GO" id="GO:0005506">
    <property type="term" value="F:iron ion binding"/>
    <property type="evidence" value="ECO:0007669"/>
    <property type="project" value="InterPro"/>
</dbReference>
<proteinExistence type="predicted"/>
<dbReference type="AlphaFoldDB" id="A0A1I4DYL5"/>
<keyword evidence="3" id="KW-1185">Reference proteome</keyword>
<dbReference type="RefSeq" id="WP_175534138.1">
    <property type="nucleotide sequence ID" value="NZ_FOSQ01000013.1"/>
</dbReference>
<dbReference type="Pfam" id="PF01322">
    <property type="entry name" value="Cytochrom_C_2"/>
    <property type="match status" value="1"/>
</dbReference>
<feature type="chain" id="PRO_5011699177" evidence="1">
    <location>
        <begin position="23"/>
        <end position="151"/>
    </location>
</feature>
<accession>A0A1I4DYL5</accession>
<feature type="signal peptide" evidence="1">
    <location>
        <begin position="1"/>
        <end position="22"/>
    </location>
</feature>
<evidence type="ECO:0000313" key="2">
    <source>
        <dbReference type="EMBL" id="SFK98682.1"/>
    </source>
</evidence>
<dbReference type="InterPro" id="IPR002321">
    <property type="entry name" value="Cyt_c_II"/>
</dbReference>
<sequence length="151" mass="15714">MRFGMLVAGVAMTMGAAMPAFAQGDVIAERRAGFRMLGQTMEAFTQAVNQRGDTRALAPRVDQMIAFINSLPNRVPTASLTPPQPQGTNDGQTRALAAIDGDRAGFATRATNAATAFAALKVAAEAGTVTADTLRTVGGTCGACHQPFRSR</sequence>
<evidence type="ECO:0000256" key="1">
    <source>
        <dbReference type="SAM" id="SignalP"/>
    </source>
</evidence>
<dbReference type="GO" id="GO:0022900">
    <property type="term" value="P:electron transport chain"/>
    <property type="evidence" value="ECO:0007669"/>
    <property type="project" value="InterPro"/>
</dbReference>
<dbReference type="InterPro" id="IPR010980">
    <property type="entry name" value="Cyt_c/b562"/>
</dbReference>
<gene>
    <name evidence="2" type="ORF">SAMN02745775_11357</name>
</gene>
<name>A0A1I4DYL5_9PROT</name>
<dbReference type="Proteomes" id="UP000199473">
    <property type="component" value="Unassembled WGS sequence"/>
</dbReference>
<organism evidence="2 3">
    <name type="scientific">Falsiroseomonas stagni DSM 19981</name>
    <dbReference type="NCBI Taxonomy" id="1123062"/>
    <lineage>
        <taxon>Bacteria</taxon>
        <taxon>Pseudomonadati</taxon>
        <taxon>Pseudomonadota</taxon>
        <taxon>Alphaproteobacteria</taxon>
        <taxon>Acetobacterales</taxon>
        <taxon>Roseomonadaceae</taxon>
        <taxon>Falsiroseomonas</taxon>
    </lineage>
</organism>
<dbReference type="GO" id="GO:0009055">
    <property type="term" value="F:electron transfer activity"/>
    <property type="evidence" value="ECO:0007669"/>
    <property type="project" value="InterPro"/>
</dbReference>
<dbReference type="SUPFAM" id="SSF47175">
    <property type="entry name" value="Cytochromes"/>
    <property type="match status" value="1"/>
</dbReference>
<dbReference type="PROSITE" id="PS51009">
    <property type="entry name" value="CYTCII"/>
    <property type="match status" value="1"/>
</dbReference>
<evidence type="ECO:0000313" key="3">
    <source>
        <dbReference type="Proteomes" id="UP000199473"/>
    </source>
</evidence>
<dbReference type="GO" id="GO:0020037">
    <property type="term" value="F:heme binding"/>
    <property type="evidence" value="ECO:0007669"/>
    <property type="project" value="InterPro"/>
</dbReference>
<dbReference type="EMBL" id="FOSQ01000013">
    <property type="protein sequence ID" value="SFK98682.1"/>
    <property type="molecule type" value="Genomic_DNA"/>
</dbReference>
<protein>
    <submittedName>
        <fullName evidence="2">Cytochrome c556</fullName>
    </submittedName>
</protein>
<dbReference type="Gene3D" id="1.20.120.10">
    <property type="entry name" value="Cytochrome c/b562"/>
    <property type="match status" value="1"/>
</dbReference>
<reference evidence="2 3" key="1">
    <citation type="submission" date="2016-10" db="EMBL/GenBank/DDBJ databases">
        <authorList>
            <person name="de Groot N.N."/>
        </authorList>
    </citation>
    <scope>NUCLEOTIDE SEQUENCE [LARGE SCALE GENOMIC DNA]</scope>
    <source>
        <strain evidence="2 3">DSM 19981</strain>
    </source>
</reference>